<dbReference type="AlphaFoldDB" id="A0A0K2U7W8"/>
<protein>
    <submittedName>
        <fullName evidence="1">Uncharacterized protein</fullName>
    </submittedName>
</protein>
<sequence>ILQWTDALYIKICDLCQISPLDSLSLSSRIHHFLQIYELIMKQKKGSSIKRRN</sequence>
<accession>A0A0K2U7W8</accession>
<name>A0A0K2U7W8_LEPSM</name>
<feature type="non-terminal residue" evidence="1">
    <location>
        <position position="1"/>
    </location>
</feature>
<reference evidence="1" key="1">
    <citation type="submission" date="2014-05" db="EMBL/GenBank/DDBJ databases">
        <authorList>
            <person name="Chronopoulou M."/>
        </authorList>
    </citation>
    <scope>NUCLEOTIDE SEQUENCE</scope>
    <source>
        <tissue evidence="1">Whole organism</tissue>
    </source>
</reference>
<organism evidence="1">
    <name type="scientific">Lepeophtheirus salmonis</name>
    <name type="common">Salmon louse</name>
    <name type="synonym">Caligus salmonis</name>
    <dbReference type="NCBI Taxonomy" id="72036"/>
    <lineage>
        <taxon>Eukaryota</taxon>
        <taxon>Metazoa</taxon>
        <taxon>Ecdysozoa</taxon>
        <taxon>Arthropoda</taxon>
        <taxon>Crustacea</taxon>
        <taxon>Multicrustacea</taxon>
        <taxon>Hexanauplia</taxon>
        <taxon>Copepoda</taxon>
        <taxon>Siphonostomatoida</taxon>
        <taxon>Caligidae</taxon>
        <taxon>Lepeophtheirus</taxon>
    </lineage>
</organism>
<dbReference type="EMBL" id="HACA01016978">
    <property type="protein sequence ID" value="CDW34339.1"/>
    <property type="molecule type" value="Transcribed_RNA"/>
</dbReference>
<evidence type="ECO:0000313" key="1">
    <source>
        <dbReference type="EMBL" id="CDW34339.1"/>
    </source>
</evidence>
<proteinExistence type="predicted"/>